<feature type="chain" id="PRO_5039950228" evidence="10">
    <location>
        <begin position="22"/>
        <end position="204"/>
    </location>
</feature>
<dbReference type="Proteomes" id="UP001107558">
    <property type="component" value="Chromosome 3"/>
</dbReference>
<evidence type="ECO:0000313" key="12">
    <source>
        <dbReference type="Proteomes" id="UP001107558"/>
    </source>
</evidence>
<feature type="compositionally biased region" description="Low complexity" evidence="8">
    <location>
        <begin position="92"/>
        <end position="156"/>
    </location>
</feature>
<feature type="region of interest" description="Disordered" evidence="8">
    <location>
        <begin position="80"/>
        <end position="163"/>
    </location>
</feature>
<dbReference type="InterPro" id="IPR007947">
    <property type="entry name" value="CD164_MGC24"/>
</dbReference>
<evidence type="ECO:0000256" key="9">
    <source>
        <dbReference type="SAM" id="Phobius"/>
    </source>
</evidence>
<evidence type="ECO:0000256" key="3">
    <source>
        <dbReference type="ARBA" id="ARBA00022692"/>
    </source>
</evidence>
<dbReference type="GO" id="GO:0016020">
    <property type="term" value="C:membrane"/>
    <property type="evidence" value="ECO:0007669"/>
    <property type="project" value="UniProtKB-SubCell"/>
</dbReference>
<proteinExistence type="inferred from homology"/>
<dbReference type="EMBL" id="JADBJN010000003">
    <property type="protein sequence ID" value="KAG5671717.1"/>
    <property type="molecule type" value="Genomic_DNA"/>
</dbReference>
<protein>
    <submittedName>
        <fullName evidence="11">Uncharacterized protein</fullName>
    </submittedName>
</protein>
<dbReference type="Pfam" id="PF05283">
    <property type="entry name" value="MGC-24"/>
    <property type="match status" value="1"/>
</dbReference>
<dbReference type="PANTHER" id="PTHR11337">
    <property type="entry name" value="MUCIN/PORIMIN"/>
    <property type="match status" value="1"/>
</dbReference>
<evidence type="ECO:0000313" key="11">
    <source>
        <dbReference type="EMBL" id="KAG5671717.1"/>
    </source>
</evidence>
<comment type="subcellular location">
    <subcellularLocation>
        <location evidence="1">Membrane</location>
        <topology evidence="1">Single-pass type I membrane protein</topology>
    </subcellularLocation>
</comment>
<evidence type="ECO:0000256" key="1">
    <source>
        <dbReference type="ARBA" id="ARBA00004479"/>
    </source>
</evidence>
<keyword evidence="12" id="KW-1185">Reference proteome</keyword>
<evidence type="ECO:0000256" key="4">
    <source>
        <dbReference type="ARBA" id="ARBA00022729"/>
    </source>
</evidence>
<evidence type="ECO:0000256" key="5">
    <source>
        <dbReference type="ARBA" id="ARBA00022989"/>
    </source>
</evidence>
<organism evidence="11 12">
    <name type="scientific">Polypedilum vanderplanki</name>
    <name type="common">Sleeping chironomid midge</name>
    <dbReference type="NCBI Taxonomy" id="319348"/>
    <lineage>
        <taxon>Eukaryota</taxon>
        <taxon>Metazoa</taxon>
        <taxon>Ecdysozoa</taxon>
        <taxon>Arthropoda</taxon>
        <taxon>Hexapoda</taxon>
        <taxon>Insecta</taxon>
        <taxon>Pterygota</taxon>
        <taxon>Neoptera</taxon>
        <taxon>Endopterygota</taxon>
        <taxon>Diptera</taxon>
        <taxon>Nematocera</taxon>
        <taxon>Chironomoidea</taxon>
        <taxon>Chironomidae</taxon>
        <taxon>Chironominae</taxon>
        <taxon>Polypedilum</taxon>
        <taxon>Polypedilum</taxon>
    </lineage>
</organism>
<dbReference type="PANTHER" id="PTHR11337:SF8">
    <property type="entry name" value="VISGUN, ISOFORM E"/>
    <property type="match status" value="1"/>
</dbReference>
<feature type="signal peptide" evidence="10">
    <location>
        <begin position="1"/>
        <end position="21"/>
    </location>
</feature>
<accession>A0A9J6BPU4</accession>
<evidence type="ECO:0000256" key="8">
    <source>
        <dbReference type="SAM" id="MobiDB-lite"/>
    </source>
</evidence>
<name>A0A9J6BPU4_POLVA</name>
<keyword evidence="7" id="KW-0325">Glycoprotein</keyword>
<dbReference type="GO" id="GO:0031410">
    <property type="term" value="C:cytoplasmic vesicle"/>
    <property type="evidence" value="ECO:0007669"/>
    <property type="project" value="TreeGrafter"/>
</dbReference>
<reference evidence="11" key="1">
    <citation type="submission" date="2021-03" db="EMBL/GenBank/DDBJ databases">
        <title>Chromosome level genome of the anhydrobiotic midge Polypedilum vanderplanki.</title>
        <authorList>
            <person name="Yoshida Y."/>
            <person name="Kikawada T."/>
            <person name="Gusev O."/>
        </authorList>
    </citation>
    <scope>NUCLEOTIDE SEQUENCE</scope>
    <source>
        <strain evidence="11">NIAS01</strain>
        <tissue evidence="11">Whole body or cell culture</tissue>
    </source>
</reference>
<comment type="caution">
    <text evidence="11">The sequence shown here is derived from an EMBL/GenBank/DDBJ whole genome shotgun (WGS) entry which is preliminary data.</text>
</comment>
<comment type="similarity">
    <text evidence="2">Belongs to the CD164 family.</text>
</comment>
<keyword evidence="3 9" id="KW-0812">Transmembrane</keyword>
<sequence length="204" mass="21794">MKNYGIALALLCILSAQLVYSAPNTIDLSMNVEQKAPKVTTEAPIEISVSIMTSETPKKDEQVTQIPIVVGTEISVVKDQEQKSVDDSDNISTPDDTTTSTTSTTSVSPPNSDNTTTTSTTTSTTTTTTLAPVPDTTTTAPTTSTTPTPLPTTTKPTPAPDHDRSQFSVTAFIGGMVFAFGMMAIGFIAFKFYKARNERNYHTL</sequence>
<keyword evidence="4 10" id="KW-0732">Signal</keyword>
<evidence type="ECO:0000256" key="2">
    <source>
        <dbReference type="ARBA" id="ARBA00005341"/>
    </source>
</evidence>
<gene>
    <name evidence="11" type="ORF">PVAND_001897</name>
</gene>
<evidence type="ECO:0000256" key="10">
    <source>
        <dbReference type="SAM" id="SignalP"/>
    </source>
</evidence>
<evidence type="ECO:0000256" key="6">
    <source>
        <dbReference type="ARBA" id="ARBA00023136"/>
    </source>
</evidence>
<evidence type="ECO:0000256" key="7">
    <source>
        <dbReference type="ARBA" id="ARBA00023180"/>
    </source>
</evidence>
<feature type="transmembrane region" description="Helical" evidence="9">
    <location>
        <begin position="167"/>
        <end position="190"/>
    </location>
</feature>
<keyword evidence="5 9" id="KW-1133">Transmembrane helix</keyword>
<dbReference type="OrthoDB" id="6160056at2759"/>
<dbReference type="AlphaFoldDB" id="A0A9J6BPU4"/>
<keyword evidence="6 9" id="KW-0472">Membrane</keyword>